<dbReference type="Proteomes" id="UP000631114">
    <property type="component" value="Unassembled WGS sequence"/>
</dbReference>
<reference evidence="2 3" key="1">
    <citation type="submission" date="2020-10" db="EMBL/GenBank/DDBJ databases">
        <title>The Coptis chinensis genome and diversification of protoberbering-type alkaloids.</title>
        <authorList>
            <person name="Wang B."/>
            <person name="Shu S."/>
            <person name="Song C."/>
            <person name="Liu Y."/>
        </authorList>
    </citation>
    <scope>NUCLEOTIDE SEQUENCE [LARGE SCALE GENOMIC DNA]</scope>
    <source>
        <strain evidence="2">HL-2020</strain>
        <tissue evidence="2">Leaf</tissue>
    </source>
</reference>
<feature type="compositionally biased region" description="Polar residues" evidence="1">
    <location>
        <begin position="86"/>
        <end position="101"/>
    </location>
</feature>
<dbReference type="AlphaFoldDB" id="A0A835H4U7"/>
<feature type="compositionally biased region" description="Polar residues" evidence="1">
    <location>
        <begin position="118"/>
        <end position="132"/>
    </location>
</feature>
<evidence type="ECO:0000256" key="1">
    <source>
        <dbReference type="SAM" id="MobiDB-lite"/>
    </source>
</evidence>
<gene>
    <name evidence="2" type="ORF">IFM89_021052</name>
</gene>
<dbReference type="EMBL" id="JADFTS010000008">
    <property type="protein sequence ID" value="KAF9593296.1"/>
    <property type="molecule type" value="Genomic_DNA"/>
</dbReference>
<evidence type="ECO:0000313" key="2">
    <source>
        <dbReference type="EMBL" id="KAF9593296.1"/>
    </source>
</evidence>
<feature type="compositionally biased region" description="Basic and acidic residues" evidence="1">
    <location>
        <begin position="59"/>
        <end position="84"/>
    </location>
</feature>
<protein>
    <submittedName>
        <fullName evidence="2">Uncharacterized protein</fullName>
    </submittedName>
</protein>
<comment type="caution">
    <text evidence="2">The sequence shown here is derived from an EMBL/GenBank/DDBJ whole genome shotgun (WGS) entry which is preliminary data.</text>
</comment>
<evidence type="ECO:0000313" key="3">
    <source>
        <dbReference type="Proteomes" id="UP000631114"/>
    </source>
</evidence>
<proteinExistence type="predicted"/>
<feature type="compositionally biased region" description="Basic and acidic residues" evidence="1">
    <location>
        <begin position="22"/>
        <end position="50"/>
    </location>
</feature>
<organism evidence="2 3">
    <name type="scientific">Coptis chinensis</name>
    <dbReference type="NCBI Taxonomy" id="261450"/>
    <lineage>
        <taxon>Eukaryota</taxon>
        <taxon>Viridiplantae</taxon>
        <taxon>Streptophyta</taxon>
        <taxon>Embryophyta</taxon>
        <taxon>Tracheophyta</taxon>
        <taxon>Spermatophyta</taxon>
        <taxon>Magnoliopsida</taxon>
        <taxon>Ranunculales</taxon>
        <taxon>Ranunculaceae</taxon>
        <taxon>Coptidoideae</taxon>
        <taxon>Coptis</taxon>
    </lineage>
</organism>
<name>A0A835H4U7_9MAGN</name>
<sequence>MGMLVRGRGYIVQKAFVVLGGEREREREREREFPKGYVASERERTRREETVSSWRRLCVSKDTDEEYRSSADRGNRVLVEDRMNVRSPQQGIRDSVRSPQSLRDFVRSPQGSRDVVRSSPSSKDSGGEQSRSVEAVPRGLELELVHGEKKCKSSEVKKK</sequence>
<accession>A0A835H4U7</accession>
<feature type="region of interest" description="Disordered" evidence="1">
    <location>
        <begin position="22"/>
        <end position="139"/>
    </location>
</feature>
<keyword evidence="3" id="KW-1185">Reference proteome</keyword>